<dbReference type="AlphaFoldDB" id="A0A0D2NMV7"/>
<evidence type="ECO:0000313" key="3">
    <source>
        <dbReference type="Proteomes" id="UP000054270"/>
    </source>
</evidence>
<accession>A0A0D2NMV7</accession>
<feature type="compositionally biased region" description="Low complexity" evidence="1">
    <location>
        <begin position="30"/>
        <end position="40"/>
    </location>
</feature>
<organism evidence="2 3">
    <name type="scientific">Hypholoma sublateritium (strain FD-334 SS-4)</name>
    <dbReference type="NCBI Taxonomy" id="945553"/>
    <lineage>
        <taxon>Eukaryota</taxon>
        <taxon>Fungi</taxon>
        <taxon>Dikarya</taxon>
        <taxon>Basidiomycota</taxon>
        <taxon>Agaricomycotina</taxon>
        <taxon>Agaricomycetes</taxon>
        <taxon>Agaricomycetidae</taxon>
        <taxon>Agaricales</taxon>
        <taxon>Agaricineae</taxon>
        <taxon>Strophariaceae</taxon>
        <taxon>Hypholoma</taxon>
    </lineage>
</organism>
<reference evidence="3" key="1">
    <citation type="submission" date="2014-04" db="EMBL/GenBank/DDBJ databases">
        <title>Evolutionary Origins and Diversification of the Mycorrhizal Mutualists.</title>
        <authorList>
            <consortium name="DOE Joint Genome Institute"/>
            <consortium name="Mycorrhizal Genomics Consortium"/>
            <person name="Kohler A."/>
            <person name="Kuo A."/>
            <person name="Nagy L.G."/>
            <person name="Floudas D."/>
            <person name="Copeland A."/>
            <person name="Barry K.W."/>
            <person name="Cichocki N."/>
            <person name="Veneault-Fourrey C."/>
            <person name="LaButti K."/>
            <person name="Lindquist E.A."/>
            <person name="Lipzen A."/>
            <person name="Lundell T."/>
            <person name="Morin E."/>
            <person name="Murat C."/>
            <person name="Riley R."/>
            <person name="Ohm R."/>
            <person name="Sun H."/>
            <person name="Tunlid A."/>
            <person name="Henrissat B."/>
            <person name="Grigoriev I.V."/>
            <person name="Hibbett D.S."/>
            <person name="Martin F."/>
        </authorList>
    </citation>
    <scope>NUCLEOTIDE SEQUENCE [LARGE SCALE GENOMIC DNA]</scope>
    <source>
        <strain evidence="3">FD-334 SS-4</strain>
    </source>
</reference>
<evidence type="ECO:0000256" key="1">
    <source>
        <dbReference type="SAM" id="MobiDB-lite"/>
    </source>
</evidence>
<protein>
    <submittedName>
        <fullName evidence="2">Uncharacterized protein</fullName>
    </submittedName>
</protein>
<dbReference type="Proteomes" id="UP000054270">
    <property type="component" value="Unassembled WGS sequence"/>
</dbReference>
<dbReference type="EMBL" id="KN817594">
    <property type="protein sequence ID" value="KJA18076.1"/>
    <property type="molecule type" value="Genomic_DNA"/>
</dbReference>
<sequence>MRRTGHLRAHVACQWALPAHKHLEAGGSHAAASVTRRAAAPSGPPKPSTPRFSRALLKLNLMSGRVSSGEVTCRPLNEDKTAGTPQHLGVVPAEQFIEMLPGRHRIWLSHGRRHPHTRIRLSNLRNQYETLRFSNASRSPRPHDRTHVRIAVYVCVSESAEARLGAICIQASCALCRVTWQPRRAACVPHFHTYRSPKQSSEYQCFLRHSGNALRGRDSSRRRHSRTWLGRMPRNFFKNRTAF</sequence>
<keyword evidence="3" id="KW-1185">Reference proteome</keyword>
<proteinExistence type="predicted"/>
<gene>
    <name evidence="2" type="ORF">HYPSUDRAFT_971646</name>
</gene>
<name>A0A0D2NMV7_HYPSF</name>
<evidence type="ECO:0000313" key="2">
    <source>
        <dbReference type="EMBL" id="KJA18076.1"/>
    </source>
</evidence>
<feature type="region of interest" description="Disordered" evidence="1">
    <location>
        <begin position="27"/>
        <end position="51"/>
    </location>
</feature>